<dbReference type="OrthoDB" id="77102at2759"/>
<dbReference type="AlphaFoldDB" id="W4FCL8"/>
<feature type="domain" description="C2 NT-type" evidence="3">
    <location>
        <begin position="20"/>
        <end position="160"/>
    </location>
</feature>
<feature type="coiled-coil region" evidence="1">
    <location>
        <begin position="255"/>
        <end position="303"/>
    </location>
</feature>
<evidence type="ECO:0000256" key="1">
    <source>
        <dbReference type="SAM" id="Coils"/>
    </source>
</evidence>
<organism evidence="4">
    <name type="scientific">Aphanomyces astaci</name>
    <name type="common">Crayfish plague agent</name>
    <dbReference type="NCBI Taxonomy" id="112090"/>
    <lineage>
        <taxon>Eukaryota</taxon>
        <taxon>Sar</taxon>
        <taxon>Stramenopiles</taxon>
        <taxon>Oomycota</taxon>
        <taxon>Saprolegniomycetes</taxon>
        <taxon>Saprolegniales</taxon>
        <taxon>Verrucalvaceae</taxon>
        <taxon>Aphanomyces</taxon>
    </lineage>
</organism>
<protein>
    <recommendedName>
        <fullName evidence="3">C2 NT-type domain-containing protein</fullName>
    </recommendedName>
</protein>
<feature type="region of interest" description="Disordered" evidence="2">
    <location>
        <begin position="1"/>
        <end position="22"/>
    </location>
</feature>
<evidence type="ECO:0000256" key="2">
    <source>
        <dbReference type="SAM" id="MobiDB-lite"/>
    </source>
</evidence>
<feature type="compositionally biased region" description="Polar residues" evidence="2">
    <location>
        <begin position="221"/>
        <end position="243"/>
    </location>
</feature>
<feature type="region of interest" description="Disordered" evidence="2">
    <location>
        <begin position="157"/>
        <end position="248"/>
    </location>
</feature>
<gene>
    <name evidence="4" type="ORF">H257_17990</name>
</gene>
<evidence type="ECO:0000259" key="3">
    <source>
        <dbReference type="PROSITE" id="PS51840"/>
    </source>
</evidence>
<accession>W4FCL8</accession>
<dbReference type="VEuPathDB" id="FungiDB:H257_17990"/>
<feature type="coiled-coil region" evidence="1">
    <location>
        <begin position="598"/>
        <end position="625"/>
    </location>
</feature>
<dbReference type="EMBL" id="KI913243">
    <property type="protein sequence ID" value="ETV65215.1"/>
    <property type="molecule type" value="Genomic_DNA"/>
</dbReference>
<name>W4FCL8_APHAT</name>
<feature type="region of interest" description="Disordered" evidence="2">
    <location>
        <begin position="359"/>
        <end position="400"/>
    </location>
</feature>
<dbReference type="GeneID" id="20819986"/>
<dbReference type="STRING" id="112090.W4FCL8"/>
<dbReference type="InterPro" id="IPR019448">
    <property type="entry name" value="NT-C2"/>
</dbReference>
<dbReference type="PROSITE" id="PS51840">
    <property type="entry name" value="C2_NT"/>
    <property type="match status" value="1"/>
</dbReference>
<evidence type="ECO:0000313" key="4">
    <source>
        <dbReference type="EMBL" id="ETV65215.1"/>
    </source>
</evidence>
<reference evidence="4" key="1">
    <citation type="submission" date="2013-12" db="EMBL/GenBank/DDBJ databases">
        <title>The Genome Sequence of Aphanomyces astaci APO3.</title>
        <authorList>
            <consortium name="The Broad Institute Genomics Platform"/>
            <person name="Russ C."/>
            <person name="Tyler B."/>
            <person name="van West P."/>
            <person name="Dieguez-Uribeondo J."/>
            <person name="Young S.K."/>
            <person name="Zeng Q."/>
            <person name="Gargeya S."/>
            <person name="Fitzgerald M."/>
            <person name="Abouelleil A."/>
            <person name="Alvarado L."/>
            <person name="Chapman S.B."/>
            <person name="Gainer-Dewar J."/>
            <person name="Goldberg J."/>
            <person name="Griggs A."/>
            <person name="Gujja S."/>
            <person name="Hansen M."/>
            <person name="Howarth C."/>
            <person name="Imamovic A."/>
            <person name="Ireland A."/>
            <person name="Larimer J."/>
            <person name="McCowan C."/>
            <person name="Murphy C."/>
            <person name="Pearson M."/>
            <person name="Poon T.W."/>
            <person name="Priest M."/>
            <person name="Roberts A."/>
            <person name="Saif S."/>
            <person name="Shea T."/>
            <person name="Sykes S."/>
            <person name="Wortman J."/>
            <person name="Nusbaum C."/>
            <person name="Birren B."/>
        </authorList>
    </citation>
    <scope>NUCLEOTIDE SEQUENCE [LARGE SCALE GENOMIC DNA]</scope>
    <source>
        <strain evidence="4">APO3</strain>
    </source>
</reference>
<keyword evidence="1" id="KW-0175">Coiled coil</keyword>
<sequence length="723" mass="80378">MYPLPSQHGHVRESSTSLPNANNISTRTRFQLDVVLEHVLLSHKVALTDKQLRIIVQRDNKRIQSDASSWRNERADFQQVVGLQSTLTLLRTQQLAQPHQPLYEPKVYKFLIQALPSQSQVASFELDITHFVNQNASVKLTPITGLDANASLTLSVRCHPMNPKPEPLAASSTTNPGQRSSSIQMTSNNQTTPGTRSSSNASYTGGNSSSKRDHSRGGPSSVHTRSSGPVRSSNLTDTSSLFQGGQPLDSASEYAEDLVHVNQVLVKRLAELESQVKQRDDAVTATNNSMELLRRELDELRLREAGETTRGLQLKAWNLALLQEFEMLQLQQHQIRAGAPPTLVDVDLLQRLQALTAEVSYPSENDEPEPEIGGGSDGIETSSDDEDSNFNYDPTAQSDDEIGGFISTDVVASAAATKALVEDLQQLLARNQRLVQDTKLLIYAASDAPLAPDLAPPDLSANIDIHSQRQRTQELEAQNKLLQAMTAHHLNERTTFDARQRERIEMAEMATEEARMWQVRHDLVSRRPPLPATPPTVVSPVLVTPLAVQPATVVPPAVAAAEEAPPTPVSEISKRRSAGASNELAKHVQMLKQENLALKFKNTTLESYQEKYEECEKARKRLEVRLMAQTDGADRTREVFSRIPKVDDDDDISQITLQCAAELDMQLNVLKELSRTQTMRIETMNDEHAKLRLDFAQHIHVMKTRVVQLEASMNRQHERIASN</sequence>
<feature type="compositionally biased region" description="Polar residues" evidence="2">
    <location>
        <begin position="170"/>
        <end position="209"/>
    </location>
</feature>
<proteinExistence type="predicted"/>
<dbReference type="RefSeq" id="XP_009845282.1">
    <property type="nucleotide sequence ID" value="XM_009846980.1"/>
</dbReference>